<dbReference type="HOGENOM" id="CLU_036065_2_0_9"/>
<organism evidence="4 5">
    <name type="scientific">Paenibacillus mucilaginosus (strain KNP414)</name>
    <dbReference type="NCBI Taxonomy" id="1036673"/>
    <lineage>
        <taxon>Bacteria</taxon>
        <taxon>Bacillati</taxon>
        <taxon>Bacillota</taxon>
        <taxon>Bacilli</taxon>
        <taxon>Bacillales</taxon>
        <taxon>Paenibacillaceae</taxon>
        <taxon>Paenibacillus</taxon>
    </lineage>
</organism>
<evidence type="ECO:0000313" key="5">
    <source>
        <dbReference type="Proteomes" id="UP000006620"/>
    </source>
</evidence>
<dbReference type="RefSeq" id="WP_013914586.1">
    <property type="nucleotide sequence ID" value="NC_015690.1"/>
</dbReference>
<evidence type="ECO:0000313" key="4">
    <source>
        <dbReference type="EMBL" id="AEI39422.1"/>
    </source>
</evidence>
<evidence type="ECO:0000259" key="2">
    <source>
        <dbReference type="Pfam" id="PF04235"/>
    </source>
</evidence>
<keyword evidence="1" id="KW-0812">Transmembrane</keyword>
<evidence type="ECO:0000256" key="1">
    <source>
        <dbReference type="SAM" id="Phobius"/>
    </source>
</evidence>
<keyword evidence="1" id="KW-0472">Membrane</keyword>
<feature type="transmembrane region" description="Helical" evidence="1">
    <location>
        <begin position="95"/>
        <end position="118"/>
    </location>
</feature>
<evidence type="ECO:0000259" key="3">
    <source>
        <dbReference type="Pfam" id="PF07786"/>
    </source>
</evidence>
<dbReference type="InterPro" id="IPR007349">
    <property type="entry name" value="DUF418"/>
</dbReference>
<feature type="transmembrane region" description="Helical" evidence="1">
    <location>
        <begin position="21"/>
        <end position="38"/>
    </location>
</feature>
<protein>
    <submittedName>
        <fullName evidence="4">Hypothetical Membrane Spanning Protein</fullName>
    </submittedName>
</protein>
<feature type="transmembrane region" description="Helical" evidence="1">
    <location>
        <begin position="216"/>
        <end position="238"/>
    </location>
</feature>
<dbReference type="Proteomes" id="UP000006620">
    <property type="component" value="Chromosome"/>
</dbReference>
<dbReference type="PANTHER" id="PTHR30590">
    <property type="entry name" value="INNER MEMBRANE PROTEIN"/>
    <property type="match status" value="1"/>
</dbReference>
<dbReference type="PATRIC" id="fig|1036673.3.peg.739"/>
<dbReference type="KEGG" id="pms:KNP414_00832"/>
<dbReference type="PANTHER" id="PTHR30590:SF3">
    <property type="entry name" value="HYPOTHETICAL MEMBRANE SPANNING PROTEIN"/>
    <property type="match status" value="1"/>
</dbReference>
<dbReference type="InterPro" id="IPR012429">
    <property type="entry name" value="HGSNAT_cat"/>
</dbReference>
<reference evidence="5" key="1">
    <citation type="submission" date="2011-06" db="EMBL/GenBank/DDBJ databases">
        <title>Complete genome sequence of Paenibacillus mucilaginosus KNP414.</title>
        <authorList>
            <person name="Wang J."/>
            <person name="Hu S."/>
            <person name="Hu X."/>
            <person name="Zhang B."/>
            <person name="Dong D."/>
            <person name="Zhang S."/>
            <person name="Zhao K."/>
            <person name="Wu D."/>
        </authorList>
    </citation>
    <scope>NUCLEOTIDE SEQUENCE [LARGE SCALE GENOMIC DNA]</scope>
    <source>
        <strain evidence="5">KNP414</strain>
    </source>
</reference>
<dbReference type="InterPro" id="IPR052529">
    <property type="entry name" value="Bact_Transport_Assoc"/>
</dbReference>
<sequence>MVKDEAKGAAERLTGLDLARSLAVFGMILVNYRIAMGAEAGGPPWLAAAAGLLEGRSSAVFVMLAGIGLSLMTRRARQGEAGELRRSRTVIRKRALYLLLLGIGLLLAGWSADILHYYALYLFLGSFLIRAPSGALLVWTAGLLVCAQGQLLLLDYRTGWDPAFHQYLDFWTPEGFLRNLWFNGYHPMLPWFAFFVFGMWLGRLSLRDEAVRRRGLLVSLGVGFLSEATAFAARSASIPYLDEEGAAYLFGTKPMPPGLFYMLSAGGTAAAVILLCLYAADRLQESALAARLIPAGQMALTHYVLHVIAGLGLLELLGALENGSLPFALLYGTGYYAAALLLSGRWLNRFGRGPFEALMRRL</sequence>
<feature type="transmembrane region" description="Helical" evidence="1">
    <location>
        <begin position="188"/>
        <end position="204"/>
    </location>
</feature>
<gene>
    <name evidence="4" type="ordered locus">KNP414_00832</name>
</gene>
<dbReference type="EMBL" id="CP002869">
    <property type="protein sequence ID" value="AEI39422.1"/>
    <property type="molecule type" value="Genomic_DNA"/>
</dbReference>
<name>F8F4N0_PAEMK</name>
<reference evidence="4 5" key="2">
    <citation type="journal article" date="2013" name="Genome Announc.">
        <title>Genome Sequence of Growth-Improving Paenibacillus mucilaginosus Strain KNP414.</title>
        <authorList>
            <person name="Lu J.J."/>
            <person name="Wang J.F."/>
            <person name="Hu X.F."/>
        </authorList>
    </citation>
    <scope>NUCLEOTIDE SEQUENCE [LARGE SCALE GENOMIC DNA]</scope>
    <source>
        <strain evidence="4 5">KNP414</strain>
    </source>
</reference>
<accession>F8F4N0</accession>
<dbReference type="Pfam" id="PF04235">
    <property type="entry name" value="DUF418"/>
    <property type="match status" value="1"/>
</dbReference>
<feature type="domain" description="Heparan-alpha-glucosaminide N-acetyltransferase catalytic" evidence="3">
    <location>
        <begin position="12"/>
        <end position="214"/>
    </location>
</feature>
<feature type="domain" description="DUF418" evidence="2">
    <location>
        <begin position="259"/>
        <end position="362"/>
    </location>
</feature>
<dbReference type="AlphaFoldDB" id="F8F4N0"/>
<proteinExistence type="predicted"/>
<keyword evidence="1" id="KW-1133">Transmembrane helix</keyword>
<dbReference type="Pfam" id="PF07786">
    <property type="entry name" value="HGSNAT_cat"/>
    <property type="match status" value="1"/>
</dbReference>
<feature type="transmembrane region" description="Helical" evidence="1">
    <location>
        <begin position="325"/>
        <end position="342"/>
    </location>
</feature>
<feature type="transmembrane region" description="Helical" evidence="1">
    <location>
        <begin position="258"/>
        <end position="280"/>
    </location>
</feature>